<dbReference type="GO" id="GO:0005615">
    <property type="term" value="C:extracellular space"/>
    <property type="evidence" value="ECO:0007669"/>
    <property type="project" value="TreeGrafter"/>
</dbReference>
<dbReference type="GO" id="GO:0031012">
    <property type="term" value="C:extracellular matrix"/>
    <property type="evidence" value="ECO:0007669"/>
    <property type="project" value="TreeGrafter"/>
</dbReference>
<name>A0A1Y5F9U0_9BACT</name>
<dbReference type="AlphaFoldDB" id="A0A1Y5F9U0"/>
<evidence type="ECO:0000313" key="3">
    <source>
        <dbReference type="Proteomes" id="UP000196531"/>
    </source>
</evidence>
<dbReference type="EMBL" id="MAAO01000006">
    <property type="protein sequence ID" value="OUR96271.1"/>
    <property type="molecule type" value="Genomic_DNA"/>
</dbReference>
<organism evidence="2 3">
    <name type="scientific">Halobacteriovorax marinus</name>
    <dbReference type="NCBI Taxonomy" id="97084"/>
    <lineage>
        <taxon>Bacteria</taxon>
        <taxon>Pseudomonadati</taxon>
        <taxon>Bdellovibrionota</taxon>
        <taxon>Bacteriovoracia</taxon>
        <taxon>Bacteriovoracales</taxon>
        <taxon>Halobacteriovoraceae</taxon>
        <taxon>Halobacteriovorax</taxon>
    </lineage>
</organism>
<dbReference type="PANTHER" id="PTHR24023">
    <property type="entry name" value="COLLAGEN ALPHA"/>
    <property type="match status" value="1"/>
</dbReference>
<proteinExistence type="predicted"/>
<feature type="region of interest" description="Disordered" evidence="1">
    <location>
        <begin position="204"/>
        <end position="230"/>
    </location>
</feature>
<dbReference type="PANTHER" id="PTHR24023:SF1095">
    <property type="entry name" value="EGF-LIKE DOMAIN-CONTAINING PROTEIN"/>
    <property type="match status" value="1"/>
</dbReference>
<accession>A0A1Y5F9U0</accession>
<dbReference type="GO" id="GO:0030198">
    <property type="term" value="P:extracellular matrix organization"/>
    <property type="evidence" value="ECO:0007669"/>
    <property type="project" value="TreeGrafter"/>
</dbReference>
<evidence type="ECO:0000256" key="1">
    <source>
        <dbReference type="SAM" id="MobiDB-lite"/>
    </source>
</evidence>
<reference evidence="3" key="1">
    <citation type="journal article" date="2017" name="Proc. Natl. Acad. Sci. U.S.A.">
        <title>Simulation of Deepwater Horizon oil plume reveals substrate specialization within a complex community of hydrocarbon-degraders.</title>
        <authorList>
            <person name="Hu P."/>
            <person name="Dubinsky E.A."/>
            <person name="Probst A.J."/>
            <person name="Wang J."/>
            <person name="Sieber C.M.K."/>
            <person name="Tom L.M."/>
            <person name="Gardinali P."/>
            <person name="Banfield J.F."/>
            <person name="Atlas R.M."/>
            <person name="Andersen G.L."/>
        </authorList>
    </citation>
    <scope>NUCLEOTIDE SEQUENCE [LARGE SCALE GENOMIC DNA]</scope>
</reference>
<dbReference type="Proteomes" id="UP000196531">
    <property type="component" value="Unassembled WGS sequence"/>
</dbReference>
<sequence>MLADRSHKHHDSRDKVSLSVSLKKPENSLSINGKVQLPKYMRMTNTRGSFGRYLAVVQIDDSIECTYSPKRFRVGQYLRGDYKLYFKSCSDREGSSVIREVEDSISLELRGKTYFGRSNPVLQANFMVENAVSEVEGIELEGVNATEGQILKFNGDLWVAADMPEGSIGEKGKKGDAGLQGEQGEIGATGVQGVAGAQGIKGDKGDSGVAGAIGPQGLQGENGNDGVAGTAGAQGLPGIAGVAGEKGDTGAIGPQGLPGVVGAVGAVGAQGLPGTAGQAGDKGEKGDIGPQGLPGISGAVGAQGLPGVAGVAGIAGIKGDTGSQGLQGIQGLPGVAGTAGLIGATGAQGSQGIQGIQGATGETGAVGSQGLPGITGVAGKDGIDGKDGADASVDLSAGVGITGSIVNGVGTIAVDVGVEPGQIVQVGVDGRIPASLLPESEVSSSAQVAYIKDVKASGTHGGDCTSGTYVKRDLNTVSGESSFVSLANNQFSLAPGTYRIDANAPGYLENLHKAKLVNATIGQDVLLGSTQRSHTSYGGVTNSKIMGEFTITEASLFEIQHRCTTSRTIVGFGVAASFGDSEIYTQVKIVKVK</sequence>
<gene>
    <name evidence="2" type="ORF">A9Q84_07895</name>
</gene>
<dbReference type="GO" id="GO:0030020">
    <property type="term" value="F:extracellular matrix structural constituent conferring tensile strength"/>
    <property type="evidence" value="ECO:0007669"/>
    <property type="project" value="TreeGrafter"/>
</dbReference>
<dbReference type="InterPro" id="IPR050149">
    <property type="entry name" value="Collagen_superfamily"/>
</dbReference>
<evidence type="ECO:0000313" key="2">
    <source>
        <dbReference type="EMBL" id="OUR96271.1"/>
    </source>
</evidence>
<dbReference type="InterPro" id="IPR008160">
    <property type="entry name" value="Collagen"/>
</dbReference>
<protein>
    <submittedName>
        <fullName evidence="2">Uncharacterized protein</fullName>
    </submittedName>
</protein>
<dbReference type="Pfam" id="PF01391">
    <property type="entry name" value="Collagen"/>
    <property type="match status" value="1"/>
</dbReference>
<comment type="caution">
    <text evidence="2">The sequence shown here is derived from an EMBL/GenBank/DDBJ whole genome shotgun (WGS) entry which is preliminary data.</text>
</comment>